<proteinExistence type="predicted"/>
<name>A0A2U9ILM7_9CREN</name>
<organism evidence="2 3">
    <name type="scientific">Acidianus sulfidivorans JP7</name>
    <dbReference type="NCBI Taxonomy" id="619593"/>
    <lineage>
        <taxon>Archaea</taxon>
        <taxon>Thermoproteota</taxon>
        <taxon>Thermoprotei</taxon>
        <taxon>Sulfolobales</taxon>
        <taxon>Sulfolobaceae</taxon>
        <taxon>Acidianus</taxon>
    </lineage>
</organism>
<dbReference type="EMBL" id="CP029288">
    <property type="protein sequence ID" value="AWR96926.1"/>
    <property type="molecule type" value="Genomic_DNA"/>
</dbReference>
<keyword evidence="3" id="KW-1185">Reference proteome</keyword>
<keyword evidence="1" id="KW-1133">Transmembrane helix</keyword>
<dbReference type="GeneID" id="36837244"/>
<dbReference type="RefSeq" id="WP_110379816.1">
    <property type="nucleotide sequence ID" value="NZ_CP029288.2"/>
</dbReference>
<dbReference type="OrthoDB" id="41466at2157"/>
<keyword evidence="1" id="KW-0472">Membrane</keyword>
<feature type="transmembrane region" description="Helical" evidence="1">
    <location>
        <begin position="49"/>
        <end position="67"/>
    </location>
</feature>
<dbReference type="AlphaFoldDB" id="A0A2U9ILM7"/>
<evidence type="ECO:0000256" key="1">
    <source>
        <dbReference type="SAM" id="Phobius"/>
    </source>
</evidence>
<evidence type="ECO:0000313" key="3">
    <source>
        <dbReference type="Proteomes" id="UP000248410"/>
    </source>
</evidence>
<gene>
    <name evidence="2" type="ORF">DFR86_04705</name>
</gene>
<sequence>MLELYTLFSLLVYSLGMAGIMTLVLLGVAENDIVESLNIKEIPRIELRLVFILALFSILAGILESVVLNPLGIILSFESIPYLIVIFSGKIRR</sequence>
<protein>
    <submittedName>
        <fullName evidence="2">Uncharacterized protein</fullName>
    </submittedName>
</protein>
<evidence type="ECO:0000313" key="2">
    <source>
        <dbReference type="EMBL" id="AWR96926.1"/>
    </source>
</evidence>
<feature type="transmembrane region" description="Helical" evidence="1">
    <location>
        <begin position="73"/>
        <end position="91"/>
    </location>
</feature>
<accession>A0A2U9ILM7</accession>
<dbReference type="KEGG" id="asul:DFR86_04705"/>
<reference evidence="2 3" key="1">
    <citation type="submission" date="2018-05" db="EMBL/GenBank/DDBJ databases">
        <title>Complete Genome Sequences of Extremely Thermoacidophilic, Metal-Mobilizing Type-Strain Members of the Archaeal Family Sulfolobaceae: Acidianus brierleyi DSM-1651T, Acidianus sulfidivorans DSM-18786T, Metallosphaera hakonensis DSM-7519T, and Metallosphaera prunae DSM-10039T.</title>
        <authorList>
            <person name="Counts J.A."/>
            <person name="Kelly R.M."/>
        </authorList>
    </citation>
    <scope>NUCLEOTIDE SEQUENCE [LARGE SCALE GENOMIC DNA]</scope>
    <source>
        <strain evidence="2 3">JP7</strain>
    </source>
</reference>
<feature type="transmembrane region" description="Helical" evidence="1">
    <location>
        <begin position="6"/>
        <end position="28"/>
    </location>
</feature>
<dbReference type="Proteomes" id="UP000248410">
    <property type="component" value="Chromosome"/>
</dbReference>
<keyword evidence="1" id="KW-0812">Transmembrane</keyword>